<evidence type="ECO:0000256" key="2">
    <source>
        <dbReference type="SAM" id="Phobius"/>
    </source>
</evidence>
<name>A0ABV0ALP0_9ACTN</name>
<keyword evidence="2" id="KW-1133">Transmembrane helix</keyword>
<feature type="compositionally biased region" description="Basic and acidic residues" evidence="1">
    <location>
        <begin position="115"/>
        <end position="125"/>
    </location>
</feature>
<dbReference type="Proteomes" id="UP001447516">
    <property type="component" value="Unassembled WGS sequence"/>
</dbReference>
<dbReference type="EMBL" id="JBDJAW010000009">
    <property type="protein sequence ID" value="MEN3536203.1"/>
    <property type="molecule type" value="Genomic_DNA"/>
</dbReference>
<accession>A0ABV0ALP0</accession>
<keyword evidence="2" id="KW-0472">Membrane</keyword>
<reference evidence="3 4" key="1">
    <citation type="submission" date="2024-05" db="EMBL/GenBank/DDBJ databases">
        <title>Microbispora sp.ZYX-F-249.</title>
        <authorList>
            <person name="Xie H."/>
        </authorList>
    </citation>
    <scope>NUCLEOTIDE SEQUENCE [LARGE SCALE GENOMIC DNA]</scope>
    <source>
        <strain evidence="3 4">ZYX-F-249</strain>
    </source>
</reference>
<keyword evidence="4" id="KW-1185">Reference proteome</keyword>
<feature type="region of interest" description="Disordered" evidence="1">
    <location>
        <begin position="1"/>
        <end position="208"/>
    </location>
</feature>
<organism evidence="3 4">
    <name type="scientific">Microbispora maris</name>
    <dbReference type="NCBI Taxonomy" id="3144104"/>
    <lineage>
        <taxon>Bacteria</taxon>
        <taxon>Bacillati</taxon>
        <taxon>Actinomycetota</taxon>
        <taxon>Actinomycetes</taxon>
        <taxon>Streptosporangiales</taxon>
        <taxon>Streptosporangiaceae</taxon>
        <taxon>Microbispora</taxon>
    </lineage>
</organism>
<evidence type="ECO:0000313" key="4">
    <source>
        <dbReference type="Proteomes" id="UP001447516"/>
    </source>
</evidence>
<protein>
    <recommendedName>
        <fullName evidence="5">DUF1795 domain-containing protein</fullName>
    </recommendedName>
</protein>
<feature type="compositionally biased region" description="Pro residues" evidence="1">
    <location>
        <begin position="32"/>
        <end position="41"/>
    </location>
</feature>
<evidence type="ECO:0008006" key="5">
    <source>
        <dbReference type="Google" id="ProtNLM"/>
    </source>
</evidence>
<proteinExistence type="predicted"/>
<evidence type="ECO:0000256" key="1">
    <source>
        <dbReference type="SAM" id="MobiDB-lite"/>
    </source>
</evidence>
<comment type="caution">
    <text evidence="3">The sequence shown here is derived from an EMBL/GenBank/DDBJ whole genome shotgun (WGS) entry which is preliminary data.</text>
</comment>
<sequence length="396" mass="42731">MDDQWMRRVWPPAEEESPPSEEGPTRPYGAPGEPPSPPQWPTRPYGGREAEEESFTRAYRLPGGVAEERPGRAGPEQEGFAARPYRLPGDAAEEGHGPSEPAQGGFATRPYLMPDRGEAGHEGRRPPQRPADEGFPGVYRLPGDATPEKPAYPGPESAGGGFTRPYGAPVSERRAADRPVWPSLDLEPAKPGDDLPPSARRYRAPDTPPRRMPRWLQRLLVGSLALVCSAAVIGAVVVTVLQRAESAPPTVVNDQIAGVTYTLPPEWREGVVAPVTGFTSSAARGDSATVMTRPGDRVDPPNLRSAVIDLSDLYTQLLLHGDKVDVLDDRAVTVGGRPGHTRAVRAEYTDVVNEPAFMRVTLLTRPDGGSTVLLGLAHPDDPRSRAEIEGLMWGAR</sequence>
<feature type="transmembrane region" description="Helical" evidence="2">
    <location>
        <begin position="219"/>
        <end position="241"/>
    </location>
</feature>
<dbReference type="RefSeq" id="WP_346226203.1">
    <property type="nucleotide sequence ID" value="NZ_JBDJAW010000009.1"/>
</dbReference>
<keyword evidence="2" id="KW-0812">Transmembrane</keyword>
<gene>
    <name evidence="3" type="ORF">AAH991_13890</name>
</gene>
<evidence type="ECO:0000313" key="3">
    <source>
        <dbReference type="EMBL" id="MEN3536203.1"/>
    </source>
</evidence>